<dbReference type="HOGENOM" id="CLU_651814_0_0_5"/>
<dbReference type="RefSeq" id="WP_013961480.1">
    <property type="nucleotide sequence ID" value="NC_015730.1"/>
</dbReference>
<sequence>MSTRDTVARLRAAAVDGRICEVARSRADTLATRLEQGARIVLLGPDGVGKSELCNAILGCVDDGSRPKTTRVFAPPGAAADSVPLSGDKTLHEIPQGPFGHALVFDVSLSSSASGFAATTAEAIDAADIVLWCTQSFSADEALLWSHASDVLKDRSFLVLTKADLLAEAGVLQARVAALQVTVMDEFHSLFATTTSQISALRAQGLKVTEQHLAASGLKALIDRVAGIVTAGHRADLDSAQLFLERQGLKPCDPVALPAQEADRTHTAFQMVHDTVMARAVDLAEVGLGDADDAISDVLGECGAICEELADVMRASSEVSPDMNEWTSIFEDASDKIMLMTTENDTRSAADAVTILLQLRRDLEYMGAR</sequence>
<dbReference type="CDD" id="cd00882">
    <property type="entry name" value="Ras_like_GTPase"/>
    <property type="match status" value="1"/>
</dbReference>
<evidence type="ECO:0000313" key="1">
    <source>
        <dbReference type="EMBL" id="AEI93546.1"/>
    </source>
</evidence>
<evidence type="ECO:0000313" key="2">
    <source>
        <dbReference type="Proteomes" id="UP000001353"/>
    </source>
</evidence>
<protein>
    <recommendedName>
        <fullName evidence="3">G domain-containing protein</fullName>
    </recommendedName>
</protein>
<accession>F7ZG06</accession>
<proteinExistence type="predicted"/>
<dbReference type="STRING" id="391595.RLO149_c015510"/>
<dbReference type="Gene3D" id="3.40.50.300">
    <property type="entry name" value="P-loop containing nucleotide triphosphate hydrolases"/>
    <property type="match status" value="1"/>
</dbReference>
<dbReference type="OrthoDB" id="7647819at2"/>
<evidence type="ECO:0008006" key="3">
    <source>
        <dbReference type="Google" id="ProtNLM"/>
    </source>
</evidence>
<dbReference type="Proteomes" id="UP000001353">
    <property type="component" value="Chromosome"/>
</dbReference>
<dbReference type="KEGG" id="rli:RLO149_c015510"/>
<organism evidence="1 2">
    <name type="scientific">Roseobacter litoralis (strain ATCC 49566 / DSM 6996 / JCM 21268 / NBRC 15278 / OCh 149)</name>
    <dbReference type="NCBI Taxonomy" id="391595"/>
    <lineage>
        <taxon>Bacteria</taxon>
        <taxon>Pseudomonadati</taxon>
        <taxon>Pseudomonadota</taxon>
        <taxon>Alphaproteobacteria</taxon>
        <taxon>Rhodobacterales</taxon>
        <taxon>Roseobacteraceae</taxon>
        <taxon>Roseobacter</taxon>
    </lineage>
</organism>
<dbReference type="InterPro" id="IPR027417">
    <property type="entry name" value="P-loop_NTPase"/>
</dbReference>
<gene>
    <name evidence="1" type="ordered locus">RLO149_c015510</name>
</gene>
<dbReference type="eggNOG" id="COG1100">
    <property type="taxonomic scope" value="Bacteria"/>
</dbReference>
<reference evidence="1 2" key="1">
    <citation type="journal article" date="2011" name="BMC Genomics">
        <title>Comparative genome analysis and genome-guided physiological analysis of Roseobacter litoralis.</title>
        <authorList>
            <person name="Kalhoefer D."/>
            <person name="Thole S."/>
            <person name="Voget S."/>
            <person name="Lehmann R."/>
            <person name="Liesegang H."/>
            <person name="Wollher A."/>
            <person name="Daniel R."/>
            <person name="Simon M."/>
            <person name="Brinkhoff T."/>
        </authorList>
    </citation>
    <scope>NUCLEOTIDE SEQUENCE [LARGE SCALE GENOMIC DNA]</scope>
    <source>
        <strain evidence="2">ATCC 49566 / DSM 6996 / JCM 21268 / NBRC 15278 / OCh 149</strain>
    </source>
</reference>
<name>F7ZG06_ROSLO</name>
<dbReference type="SUPFAM" id="SSF52540">
    <property type="entry name" value="P-loop containing nucleoside triphosphate hydrolases"/>
    <property type="match status" value="1"/>
</dbReference>
<dbReference type="AlphaFoldDB" id="F7ZG06"/>
<keyword evidence="2" id="KW-1185">Reference proteome</keyword>
<dbReference type="EMBL" id="CP002623">
    <property type="protein sequence ID" value="AEI93546.1"/>
    <property type="molecule type" value="Genomic_DNA"/>
</dbReference>